<feature type="domain" description="Peptidase M20 dimerisation" evidence="2">
    <location>
        <begin position="200"/>
        <end position="294"/>
    </location>
</feature>
<dbReference type="HOGENOM" id="CLU_023257_6_0_11"/>
<dbReference type="Gene3D" id="3.30.70.360">
    <property type="match status" value="1"/>
</dbReference>
<proteinExistence type="predicted"/>
<dbReference type="PANTHER" id="PTHR11014">
    <property type="entry name" value="PEPTIDASE M20 FAMILY MEMBER"/>
    <property type="match status" value="1"/>
</dbReference>
<dbReference type="AlphaFoldDB" id="W5Y1N7"/>
<evidence type="ECO:0000313" key="4">
    <source>
        <dbReference type="Proteomes" id="UP000019222"/>
    </source>
</evidence>
<evidence type="ECO:0000313" key="3">
    <source>
        <dbReference type="EMBL" id="AHI23117.1"/>
    </source>
</evidence>
<keyword evidence="1" id="KW-0479">Metal-binding</keyword>
<comment type="cofactor">
    <cofactor evidence="1">
        <name>Mn(2+)</name>
        <dbReference type="ChEBI" id="CHEBI:29035"/>
    </cofactor>
    <text evidence="1">The Mn(2+) ion enhances activity.</text>
</comment>
<dbReference type="Proteomes" id="UP000019222">
    <property type="component" value="Chromosome"/>
</dbReference>
<keyword evidence="1" id="KW-0464">Manganese</keyword>
<dbReference type="PIRSF" id="PIRSF005962">
    <property type="entry name" value="Pept_M20D_amidohydro"/>
    <property type="match status" value="1"/>
</dbReference>
<accession>W5Y1N7</accession>
<organism evidence="3 4">
    <name type="scientific">Corynebacterium vitaeruminis DSM 20294</name>
    <dbReference type="NCBI Taxonomy" id="1224164"/>
    <lineage>
        <taxon>Bacteria</taxon>
        <taxon>Bacillati</taxon>
        <taxon>Actinomycetota</taxon>
        <taxon>Actinomycetes</taxon>
        <taxon>Mycobacteriales</taxon>
        <taxon>Corynebacteriaceae</taxon>
        <taxon>Corynebacterium</taxon>
    </lineage>
</organism>
<dbReference type="Pfam" id="PF01546">
    <property type="entry name" value="Peptidase_M20"/>
    <property type="match status" value="1"/>
</dbReference>
<evidence type="ECO:0000259" key="2">
    <source>
        <dbReference type="Pfam" id="PF07687"/>
    </source>
</evidence>
<gene>
    <name evidence="3" type="ORF">B843_08660</name>
</gene>
<dbReference type="eggNOG" id="COG1473">
    <property type="taxonomic scope" value="Bacteria"/>
</dbReference>
<dbReference type="KEGG" id="cvt:B843_08660"/>
<reference evidence="3 4" key="1">
    <citation type="submission" date="2013-02" db="EMBL/GenBank/DDBJ databases">
        <title>The complete genome sequence of Corynebacterium vitaeruminis DSM 20294.</title>
        <authorList>
            <person name="Ruckert C."/>
            <person name="Albersmeier A."/>
            <person name="Kalinowski J."/>
        </authorList>
    </citation>
    <scope>NUCLEOTIDE SEQUENCE [LARGE SCALE GENOMIC DNA]</scope>
    <source>
        <strain evidence="4">ATCC 10234</strain>
    </source>
</reference>
<dbReference type="InterPro" id="IPR002933">
    <property type="entry name" value="Peptidase_M20"/>
</dbReference>
<keyword evidence="4" id="KW-1185">Reference proteome</keyword>
<dbReference type="Pfam" id="PF07687">
    <property type="entry name" value="M20_dimer"/>
    <property type="match status" value="1"/>
</dbReference>
<dbReference type="PANTHER" id="PTHR11014:SF63">
    <property type="entry name" value="METALLOPEPTIDASE, PUTATIVE (AFU_ORTHOLOGUE AFUA_6G09600)-RELATED"/>
    <property type="match status" value="1"/>
</dbReference>
<dbReference type="GO" id="GO:0016787">
    <property type="term" value="F:hydrolase activity"/>
    <property type="evidence" value="ECO:0007669"/>
    <property type="project" value="InterPro"/>
</dbReference>
<dbReference type="RefSeq" id="WP_025253134.1">
    <property type="nucleotide sequence ID" value="NZ_CP004353.1"/>
</dbReference>
<sequence length="421" mass="45126">MSIASFLNSLTPATCDLSWQEAAYQHMHRYPELSGREEKTAAFIRAQLDRFDCRVTTDVGGHGLVAVFDNGEGPVALMRADFDGLPVKEETGAEFASTERVVIDDVPTPVMHACGHDMHTTGLLGACQILDGHREAWRGTFVAVFQPSEENGAGAQAMVADGLSEMIPRPDVCFGQHIVAGPAGAVMSMPGAALATCDSIEIRLTGKSAHGSMPHNSIDPTYVAAMIVVRLQGIVGREIAPHEFAVVSVGTLQSGHSNNTIPGEGRIVLNCRSYSEKIRTKLYAAIERVVRAECAASGMTVSPTISYFAHGPLTYNSPHVFTRVREQFDGVFGPDSFTAKPWTASEDFSNLPDAFGAPYLFWTVGATPREQWEAAVAADAVETTVPVNHMSTFLPDFHPTVTACTKAAATAVLTYLGNPNL</sequence>
<feature type="binding site" evidence="1">
    <location>
        <position position="150"/>
    </location>
    <ligand>
        <name>Mn(2+)</name>
        <dbReference type="ChEBI" id="CHEBI:29035"/>
        <label>2</label>
    </ligand>
</feature>
<dbReference type="InterPro" id="IPR036264">
    <property type="entry name" value="Bact_exopeptidase_dim_dom"/>
</dbReference>
<dbReference type="GO" id="GO:0046872">
    <property type="term" value="F:metal ion binding"/>
    <property type="evidence" value="ECO:0007669"/>
    <property type="project" value="UniProtKB-KW"/>
</dbReference>
<dbReference type="EMBL" id="CP004353">
    <property type="protein sequence ID" value="AHI23117.1"/>
    <property type="molecule type" value="Genomic_DNA"/>
</dbReference>
<dbReference type="InterPro" id="IPR017439">
    <property type="entry name" value="Amidohydrolase"/>
</dbReference>
<dbReference type="PATRIC" id="fig|1224164.3.peg.1747"/>
<dbReference type="Gene3D" id="3.40.630.10">
    <property type="entry name" value="Zn peptidases"/>
    <property type="match status" value="1"/>
</dbReference>
<dbReference type="STRING" id="1224164.B843_08660"/>
<dbReference type="InterPro" id="IPR011650">
    <property type="entry name" value="Peptidase_M20_dimer"/>
</dbReference>
<feature type="binding site" evidence="1">
    <location>
        <position position="114"/>
    </location>
    <ligand>
        <name>Mn(2+)</name>
        <dbReference type="ChEBI" id="CHEBI:29035"/>
        <label>2</label>
    </ligand>
</feature>
<protein>
    <recommendedName>
        <fullName evidence="2">Peptidase M20 dimerisation domain-containing protein</fullName>
    </recommendedName>
</protein>
<feature type="binding site" evidence="1">
    <location>
        <position position="177"/>
    </location>
    <ligand>
        <name>Mn(2+)</name>
        <dbReference type="ChEBI" id="CHEBI:29035"/>
        <label>2</label>
    </ligand>
</feature>
<name>W5Y1N7_9CORY</name>
<evidence type="ECO:0000256" key="1">
    <source>
        <dbReference type="PIRSR" id="PIRSR005962-1"/>
    </source>
</evidence>
<dbReference type="SUPFAM" id="SSF55031">
    <property type="entry name" value="Bacterial exopeptidase dimerisation domain"/>
    <property type="match status" value="1"/>
</dbReference>
<dbReference type="SUPFAM" id="SSF53187">
    <property type="entry name" value="Zn-dependent exopeptidases"/>
    <property type="match status" value="1"/>
</dbReference>
<dbReference type="NCBIfam" id="TIGR01891">
    <property type="entry name" value="amidohydrolases"/>
    <property type="match status" value="1"/>
</dbReference>
<feature type="binding site" evidence="1">
    <location>
        <position position="116"/>
    </location>
    <ligand>
        <name>Mn(2+)</name>
        <dbReference type="ChEBI" id="CHEBI:29035"/>
        <label>2</label>
    </ligand>
</feature>